<dbReference type="PANTHER" id="PTHR24189:SF50">
    <property type="entry name" value="ANKYRIN REPEAT AND SOCS BOX PROTEIN 2"/>
    <property type="match status" value="1"/>
</dbReference>
<keyword evidence="1" id="KW-0677">Repeat</keyword>
<dbReference type="EMBL" id="JACJIA010000004">
    <property type="protein sequence ID" value="MBA8952349.1"/>
    <property type="molecule type" value="Genomic_DNA"/>
</dbReference>
<dbReference type="RefSeq" id="WP_182844578.1">
    <property type="nucleotide sequence ID" value="NZ_BAAALP010000055.1"/>
</dbReference>
<dbReference type="Pfam" id="PF00023">
    <property type="entry name" value="Ank"/>
    <property type="match status" value="1"/>
</dbReference>
<dbReference type="InterPro" id="IPR036770">
    <property type="entry name" value="Ankyrin_rpt-contain_sf"/>
</dbReference>
<dbReference type="PROSITE" id="PS50088">
    <property type="entry name" value="ANK_REPEAT"/>
    <property type="match status" value="1"/>
</dbReference>
<proteinExistence type="predicted"/>
<comment type="caution">
    <text evidence="4">The sequence shown here is derived from an EMBL/GenBank/DDBJ whole genome shotgun (WGS) entry which is preliminary data.</text>
</comment>
<dbReference type="AlphaFoldDB" id="A0A7W3QMA4"/>
<dbReference type="PANTHER" id="PTHR24189">
    <property type="entry name" value="MYOTROPHIN"/>
    <property type="match status" value="1"/>
</dbReference>
<organism evidence="4 5">
    <name type="scientific">Actinomadura namibiensis</name>
    <dbReference type="NCBI Taxonomy" id="182080"/>
    <lineage>
        <taxon>Bacteria</taxon>
        <taxon>Bacillati</taxon>
        <taxon>Actinomycetota</taxon>
        <taxon>Actinomycetes</taxon>
        <taxon>Streptosporangiales</taxon>
        <taxon>Thermomonosporaceae</taxon>
        <taxon>Actinomadura</taxon>
    </lineage>
</organism>
<evidence type="ECO:0000256" key="3">
    <source>
        <dbReference type="PROSITE-ProRule" id="PRU00023"/>
    </source>
</evidence>
<dbReference type="SMART" id="SM00248">
    <property type="entry name" value="ANK"/>
    <property type="match status" value="2"/>
</dbReference>
<evidence type="ECO:0008006" key="6">
    <source>
        <dbReference type="Google" id="ProtNLM"/>
    </source>
</evidence>
<reference evidence="4 5" key="1">
    <citation type="submission" date="2020-08" db="EMBL/GenBank/DDBJ databases">
        <title>Genomic Encyclopedia of Type Strains, Phase IV (KMG-IV): sequencing the most valuable type-strain genomes for metagenomic binning, comparative biology and taxonomic classification.</title>
        <authorList>
            <person name="Goeker M."/>
        </authorList>
    </citation>
    <scope>NUCLEOTIDE SEQUENCE [LARGE SCALE GENOMIC DNA]</scope>
    <source>
        <strain evidence="4 5">DSM 44197</strain>
    </source>
</reference>
<evidence type="ECO:0000256" key="2">
    <source>
        <dbReference type="ARBA" id="ARBA00023043"/>
    </source>
</evidence>
<evidence type="ECO:0000256" key="1">
    <source>
        <dbReference type="ARBA" id="ARBA00022737"/>
    </source>
</evidence>
<gene>
    <name evidence="4" type="ORF">HNR61_003989</name>
</gene>
<dbReference type="InterPro" id="IPR050745">
    <property type="entry name" value="Multifunctional_regulatory"/>
</dbReference>
<dbReference type="InterPro" id="IPR002110">
    <property type="entry name" value="Ankyrin_rpt"/>
</dbReference>
<protein>
    <recommendedName>
        <fullName evidence="6">Ankyrin repeat protein</fullName>
    </recommendedName>
</protein>
<feature type="repeat" description="ANK" evidence="3">
    <location>
        <begin position="180"/>
        <end position="212"/>
    </location>
</feature>
<dbReference type="SUPFAM" id="SSF48403">
    <property type="entry name" value="Ankyrin repeat"/>
    <property type="match status" value="1"/>
</dbReference>
<keyword evidence="5" id="KW-1185">Reference proteome</keyword>
<dbReference type="Proteomes" id="UP000572680">
    <property type="component" value="Unassembled WGS sequence"/>
</dbReference>
<dbReference type="PROSITE" id="PS50297">
    <property type="entry name" value="ANK_REP_REGION"/>
    <property type="match status" value="1"/>
</dbReference>
<dbReference type="Gene3D" id="1.25.40.20">
    <property type="entry name" value="Ankyrin repeat-containing domain"/>
    <property type="match status" value="1"/>
</dbReference>
<sequence length="331" mass="36418">MPDGTDLLSPHVVEQIERLHGRVRDDFEPREWVVTTPAGKYPVPPSVQALLAVVWPAGQCLRTTDDFEWEVDLYSGKGSETEPGLVAEDRAWYTIGEDEGQWYLLVDLAEAATTAEVPTYRVDHEGRQPVPVRVWLSDRLSGLRRSTPAIEFGRACAWGDVERVRAALEGGLGTGPLERSGLTPLHLATFSGSVETVRLLLAAGADPNAAITEEVSALDVWSTYFEPYRGRRTEFDPLLDMALYERETPLHSALRKLGIDYVVGLRASLPDVVRLMLAGGADPTIHDGEDYSPADIAFSKTFSAPETDAPEIYECLQQLYDAGAELDAYAD</sequence>
<evidence type="ECO:0000313" key="4">
    <source>
        <dbReference type="EMBL" id="MBA8952349.1"/>
    </source>
</evidence>
<dbReference type="PRINTS" id="PR01415">
    <property type="entry name" value="ANKYRIN"/>
</dbReference>
<accession>A0A7W3QMA4</accession>
<evidence type="ECO:0000313" key="5">
    <source>
        <dbReference type="Proteomes" id="UP000572680"/>
    </source>
</evidence>
<keyword evidence="2 3" id="KW-0040">ANK repeat</keyword>
<name>A0A7W3QMA4_ACTNM</name>